<gene>
    <name evidence="6" type="ORF">A1507_16540</name>
</gene>
<feature type="signal peptide" evidence="4">
    <location>
        <begin position="1"/>
        <end position="19"/>
    </location>
</feature>
<evidence type="ECO:0000259" key="5">
    <source>
        <dbReference type="PROSITE" id="PS50830"/>
    </source>
</evidence>
<dbReference type="Gene3D" id="2.40.50.90">
    <property type="match status" value="1"/>
</dbReference>
<dbReference type="PROSITE" id="PS01284">
    <property type="entry name" value="TNASE_2"/>
    <property type="match status" value="1"/>
</dbReference>
<comment type="caution">
    <text evidence="6">The sequence shown here is derived from an EMBL/GenBank/DDBJ whole genome shotgun (WGS) entry which is preliminary data.</text>
</comment>
<dbReference type="EMBL" id="LUUJ01000096">
    <property type="protein sequence ID" value="OAI13692.1"/>
    <property type="molecule type" value="Genomic_DNA"/>
</dbReference>
<evidence type="ECO:0000313" key="7">
    <source>
        <dbReference type="Proteomes" id="UP000077857"/>
    </source>
</evidence>
<dbReference type="InterPro" id="IPR002071">
    <property type="entry name" value="Thermonucl_AS"/>
</dbReference>
<dbReference type="GO" id="GO:0004519">
    <property type="term" value="F:endonuclease activity"/>
    <property type="evidence" value="ECO:0007669"/>
    <property type="project" value="UniProtKB-KW"/>
</dbReference>
<evidence type="ECO:0000256" key="4">
    <source>
        <dbReference type="SAM" id="SignalP"/>
    </source>
</evidence>
<dbReference type="InterPro" id="IPR025392">
    <property type="entry name" value="DUF4124"/>
</dbReference>
<keyword evidence="4" id="KW-0732">Signal</keyword>
<organism evidence="6 7">
    <name type="scientific">Methylomonas koyamae</name>
    <dbReference type="NCBI Taxonomy" id="702114"/>
    <lineage>
        <taxon>Bacteria</taxon>
        <taxon>Pseudomonadati</taxon>
        <taxon>Pseudomonadota</taxon>
        <taxon>Gammaproteobacteria</taxon>
        <taxon>Methylococcales</taxon>
        <taxon>Methylococcaceae</taxon>
        <taxon>Methylomonas</taxon>
    </lineage>
</organism>
<dbReference type="Pfam" id="PF00565">
    <property type="entry name" value="SNase"/>
    <property type="match status" value="1"/>
</dbReference>
<dbReference type="PROSITE" id="PS50830">
    <property type="entry name" value="TNASE_3"/>
    <property type="match status" value="1"/>
</dbReference>
<dbReference type="GO" id="GO:0003676">
    <property type="term" value="F:nucleic acid binding"/>
    <property type="evidence" value="ECO:0007669"/>
    <property type="project" value="InterPro"/>
</dbReference>
<proteinExistence type="predicted"/>
<reference evidence="6 7" key="1">
    <citation type="submission" date="2016-03" db="EMBL/GenBank/DDBJ databases">
        <authorList>
            <person name="Ploux O."/>
        </authorList>
    </citation>
    <scope>NUCLEOTIDE SEQUENCE [LARGE SCALE GENOMIC DNA]</scope>
    <source>
        <strain evidence="6 7">R-45378</strain>
    </source>
</reference>
<feature type="chain" id="PRO_5008068829" evidence="4">
    <location>
        <begin position="20"/>
        <end position="272"/>
    </location>
</feature>
<dbReference type="OrthoDB" id="7062774at2"/>
<evidence type="ECO:0000256" key="3">
    <source>
        <dbReference type="ARBA" id="ARBA00022801"/>
    </source>
</evidence>
<dbReference type="InterPro" id="IPR016071">
    <property type="entry name" value="Staphylococal_nuclease_OB-fold"/>
</dbReference>
<dbReference type="Proteomes" id="UP000077857">
    <property type="component" value="Unassembled WGS sequence"/>
</dbReference>
<evidence type="ECO:0000256" key="2">
    <source>
        <dbReference type="ARBA" id="ARBA00022759"/>
    </source>
</evidence>
<accession>A0A177N758</accession>
<keyword evidence="1" id="KW-0540">Nuclease</keyword>
<feature type="domain" description="TNase-like" evidence="5">
    <location>
        <begin position="49"/>
        <end position="178"/>
    </location>
</feature>
<evidence type="ECO:0000313" key="6">
    <source>
        <dbReference type="EMBL" id="OAI13692.1"/>
    </source>
</evidence>
<keyword evidence="3" id="KW-0378">Hydrolase</keyword>
<dbReference type="PANTHER" id="PTHR12302">
    <property type="entry name" value="EBNA2 BINDING PROTEIN P100"/>
    <property type="match status" value="1"/>
</dbReference>
<evidence type="ECO:0000256" key="1">
    <source>
        <dbReference type="ARBA" id="ARBA00022722"/>
    </source>
</evidence>
<sequence length="272" mass="31007">MHIRRWCLLAVMLPILANAEVYRWTDGQGRSHYSDRNHADAQVLHIDSGISYYRVEKVFDGDTILLNDGRKVRLLGVNTPEVAGRNKSAESGGERAKQWLKSKLEQRKVFLQGDVEKQDKYQRTLAYVFDENKQLVNLELVKNGLATVNIYPPNLRYVPALLAAQDDAERNHIGIWSDPAYAPIAAEKLDQTNYQGWKRLTGKVSLLKQTAKHSYLLLSDAVSIAIEPASMALFTDLEEYVGRQVEARGWVRRSKDRFYLTVRHPADIRSSP</sequence>
<dbReference type="Pfam" id="PF13511">
    <property type="entry name" value="DUF4124"/>
    <property type="match status" value="1"/>
</dbReference>
<name>A0A177N758_9GAMM</name>
<dbReference type="InterPro" id="IPR035437">
    <property type="entry name" value="SNase_OB-fold_sf"/>
</dbReference>
<dbReference type="RefSeq" id="WP_064041336.1">
    <property type="nucleotide sequence ID" value="NZ_LUUJ01000096.1"/>
</dbReference>
<keyword evidence="2" id="KW-0255">Endonuclease</keyword>
<dbReference type="AlphaFoldDB" id="A0A177N758"/>
<dbReference type="SMART" id="SM00318">
    <property type="entry name" value="SNc"/>
    <property type="match status" value="1"/>
</dbReference>
<dbReference type="PANTHER" id="PTHR12302:SF3">
    <property type="entry name" value="SERINE_THREONINE-PROTEIN KINASE 31"/>
    <property type="match status" value="1"/>
</dbReference>
<dbReference type="SUPFAM" id="SSF50199">
    <property type="entry name" value="Staphylococcal nuclease"/>
    <property type="match status" value="1"/>
</dbReference>
<protein>
    <submittedName>
        <fullName evidence="6">Nuclease</fullName>
    </submittedName>
</protein>
<dbReference type="GO" id="GO:0016787">
    <property type="term" value="F:hydrolase activity"/>
    <property type="evidence" value="ECO:0007669"/>
    <property type="project" value="UniProtKB-KW"/>
</dbReference>